<evidence type="ECO:0000313" key="11">
    <source>
        <dbReference type="EMBL" id="MBM6876628.1"/>
    </source>
</evidence>
<sequence length="157" mass="17897">MVYGIISAKRSFAARVMGRKENVVFVKNKVRITIDGKSFTLMGNESEEHMQSVAAYIDQKMREIRQTSQSVSLDSSLAYVLTSINVADDYFKEVERSLSLEAELDELKLQCMTMKNTISELEEKLEHAREAHEADQTAVEKEPQESGNGGRYKNRKR</sequence>
<dbReference type="InterPro" id="IPR007838">
    <property type="entry name" value="Cell_div_ZapA-like"/>
</dbReference>
<keyword evidence="6" id="KW-0131">Cell cycle</keyword>
<protein>
    <recommendedName>
        <fullName evidence="2">Cell division protein ZapA</fullName>
    </recommendedName>
    <alternativeName>
        <fullName evidence="9">Z ring-associated protein ZapA</fullName>
    </alternativeName>
</protein>
<evidence type="ECO:0000256" key="3">
    <source>
        <dbReference type="ARBA" id="ARBA00022490"/>
    </source>
</evidence>
<evidence type="ECO:0000256" key="9">
    <source>
        <dbReference type="ARBA" id="ARBA00033158"/>
    </source>
</evidence>
<dbReference type="InterPro" id="IPR053712">
    <property type="entry name" value="Bac_CellDiv_Activator"/>
</dbReference>
<gene>
    <name evidence="11" type="ORF">H9X83_00430</name>
</gene>
<evidence type="ECO:0000256" key="10">
    <source>
        <dbReference type="SAM" id="MobiDB-lite"/>
    </source>
</evidence>
<feature type="compositionally biased region" description="Basic and acidic residues" evidence="10">
    <location>
        <begin position="123"/>
        <end position="144"/>
    </location>
</feature>
<dbReference type="PANTHER" id="PTHR34981">
    <property type="entry name" value="CELL DIVISION PROTEIN ZAPA"/>
    <property type="match status" value="1"/>
</dbReference>
<dbReference type="PANTHER" id="PTHR34981:SF1">
    <property type="entry name" value="CELL DIVISION PROTEIN ZAPA"/>
    <property type="match status" value="1"/>
</dbReference>
<evidence type="ECO:0000256" key="8">
    <source>
        <dbReference type="ARBA" id="ARBA00026068"/>
    </source>
</evidence>
<evidence type="ECO:0000256" key="2">
    <source>
        <dbReference type="ARBA" id="ARBA00015195"/>
    </source>
</evidence>
<feature type="region of interest" description="Disordered" evidence="10">
    <location>
        <begin position="123"/>
        <end position="157"/>
    </location>
</feature>
<proteinExistence type="predicted"/>
<comment type="subunit">
    <text evidence="8">Homodimer. Interacts with FtsZ.</text>
</comment>
<accession>A0ABS2G7J8</accession>
<dbReference type="GO" id="GO:0051301">
    <property type="term" value="P:cell division"/>
    <property type="evidence" value="ECO:0007669"/>
    <property type="project" value="UniProtKB-KW"/>
</dbReference>
<evidence type="ECO:0000256" key="5">
    <source>
        <dbReference type="ARBA" id="ARBA00023210"/>
    </source>
</evidence>
<dbReference type="InterPro" id="IPR036192">
    <property type="entry name" value="Cell_div_ZapA-like_sf"/>
</dbReference>
<keyword evidence="3" id="KW-0963">Cytoplasm</keyword>
<evidence type="ECO:0000256" key="7">
    <source>
        <dbReference type="ARBA" id="ARBA00024910"/>
    </source>
</evidence>
<comment type="function">
    <text evidence="7">Activator of cell division through the inhibition of FtsZ GTPase activity, therefore promoting FtsZ assembly into bundles of protofilaments necessary for the formation of the division Z ring. It is recruited early at mid-cell but it is not essential for cell division.</text>
</comment>
<comment type="subcellular location">
    <subcellularLocation>
        <location evidence="1">Cytoplasm</location>
    </subcellularLocation>
</comment>
<dbReference type="SUPFAM" id="SSF102829">
    <property type="entry name" value="Cell division protein ZapA-like"/>
    <property type="match status" value="1"/>
</dbReference>
<evidence type="ECO:0000256" key="6">
    <source>
        <dbReference type="ARBA" id="ARBA00023306"/>
    </source>
</evidence>
<dbReference type="EMBL" id="JACSNV010000001">
    <property type="protein sequence ID" value="MBM6876628.1"/>
    <property type="molecule type" value="Genomic_DNA"/>
</dbReference>
<evidence type="ECO:0000313" key="12">
    <source>
        <dbReference type="Proteomes" id="UP000729290"/>
    </source>
</evidence>
<keyword evidence="4 11" id="KW-0132">Cell division</keyword>
<dbReference type="Proteomes" id="UP000729290">
    <property type="component" value="Unassembled WGS sequence"/>
</dbReference>
<keyword evidence="5" id="KW-0717">Septation</keyword>
<comment type="caution">
    <text evidence="11">The sequence shown here is derived from an EMBL/GenBank/DDBJ whole genome shotgun (WGS) entry which is preliminary data.</text>
</comment>
<dbReference type="Gene3D" id="6.10.250.790">
    <property type="match status" value="1"/>
</dbReference>
<keyword evidence="12" id="KW-1185">Reference proteome</keyword>
<reference evidence="11 12" key="1">
    <citation type="journal article" date="2021" name="Sci. Rep.">
        <title>The distribution of antibiotic resistance genes in chicken gut microbiota commensals.</title>
        <authorList>
            <person name="Juricova H."/>
            <person name="Matiasovicova J."/>
            <person name="Kubasova T."/>
            <person name="Cejkova D."/>
            <person name="Rychlik I."/>
        </authorList>
    </citation>
    <scope>NUCLEOTIDE SEQUENCE [LARGE SCALE GENOMIC DNA]</scope>
    <source>
        <strain evidence="11 12">An431b</strain>
    </source>
</reference>
<evidence type="ECO:0000256" key="4">
    <source>
        <dbReference type="ARBA" id="ARBA00022618"/>
    </source>
</evidence>
<name>A0ABS2G7J8_9FIRM</name>
<dbReference type="Pfam" id="PF05164">
    <property type="entry name" value="ZapA"/>
    <property type="match status" value="1"/>
</dbReference>
<organism evidence="11 12">
    <name type="scientific">Anaerotignum lactatifermentans</name>
    <dbReference type="NCBI Taxonomy" id="160404"/>
    <lineage>
        <taxon>Bacteria</taxon>
        <taxon>Bacillati</taxon>
        <taxon>Bacillota</taxon>
        <taxon>Clostridia</taxon>
        <taxon>Lachnospirales</taxon>
        <taxon>Anaerotignaceae</taxon>
        <taxon>Anaerotignum</taxon>
    </lineage>
</organism>
<evidence type="ECO:0000256" key="1">
    <source>
        <dbReference type="ARBA" id="ARBA00004496"/>
    </source>
</evidence>